<dbReference type="EMBL" id="JBHTBH010000002">
    <property type="protein sequence ID" value="MFC7326978.1"/>
    <property type="molecule type" value="Genomic_DNA"/>
</dbReference>
<feature type="transmembrane region" description="Helical" evidence="2">
    <location>
        <begin position="38"/>
        <end position="63"/>
    </location>
</feature>
<sequence length="174" mass="18287">MRHVVGFVIGLVVLTPLCLLGIGWAFRRVSANAEVGGGLLSTGGLTGLAALGVLALLLSVVVAAPRLSPLVPAVAGMALIGLTTTHLLRPELADRVPLVPGVEGALSLLSLGLFLPLALALVVPMFVPSRWQSYRPRGAHAADDADGDYLNALQDEEDDRPPLPRRRPERRTAV</sequence>
<dbReference type="Proteomes" id="UP001596540">
    <property type="component" value="Unassembled WGS sequence"/>
</dbReference>
<protein>
    <submittedName>
        <fullName evidence="3">Uncharacterized protein</fullName>
    </submittedName>
</protein>
<keyword evidence="2" id="KW-1133">Transmembrane helix</keyword>
<accession>A0ABW2KCI9</accession>
<evidence type="ECO:0000256" key="1">
    <source>
        <dbReference type="SAM" id="MobiDB-lite"/>
    </source>
</evidence>
<gene>
    <name evidence="3" type="ORF">ACFQRF_04420</name>
</gene>
<feature type="transmembrane region" description="Helical" evidence="2">
    <location>
        <begin position="70"/>
        <end position="88"/>
    </location>
</feature>
<reference evidence="4" key="1">
    <citation type="journal article" date="2019" name="Int. J. Syst. Evol. Microbiol.">
        <title>The Global Catalogue of Microorganisms (GCM) 10K type strain sequencing project: providing services to taxonomists for standard genome sequencing and annotation.</title>
        <authorList>
            <consortium name="The Broad Institute Genomics Platform"/>
            <consortium name="The Broad Institute Genome Sequencing Center for Infectious Disease"/>
            <person name="Wu L."/>
            <person name="Ma J."/>
        </authorList>
    </citation>
    <scope>NUCLEOTIDE SEQUENCE [LARGE SCALE GENOMIC DNA]</scope>
    <source>
        <strain evidence="4">CGMCC 4.7382</strain>
    </source>
</reference>
<keyword evidence="4" id="KW-1185">Reference proteome</keyword>
<keyword evidence="2" id="KW-0812">Transmembrane</keyword>
<comment type="caution">
    <text evidence="3">The sequence shown here is derived from an EMBL/GenBank/DDBJ whole genome shotgun (WGS) entry which is preliminary data.</text>
</comment>
<feature type="transmembrane region" description="Helical" evidence="2">
    <location>
        <begin position="108"/>
        <end position="127"/>
    </location>
</feature>
<keyword evidence="2" id="KW-0472">Membrane</keyword>
<organism evidence="3 4">
    <name type="scientific">Marinactinospora rubrisoli</name>
    <dbReference type="NCBI Taxonomy" id="2715399"/>
    <lineage>
        <taxon>Bacteria</taxon>
        <taxon>Bacillati</taxon>
        <taxon>Actinomycetota</taxon>
        <taxon>Actinomycetes</taxon>
        <taxon>Streptosporangiales</taxon>
        <taxon>Nocardiopsidaceae</taxon>
        <taxon>Marinactinospora</taxon>
    </lineage>
</organism>
<evidence type="ECO:0000313" key="3">
    <source>
        <dbReference type="EMBL" id="MFC7326978.1"/>
    </source>
</evidence>
<evidence type="ECO:0000313" key="4">
    <source>
        <dbReference type="Proteomes" id="UP001596540"/>
    </source>
</evidence>
<proteinExistence type="predicted"/>
<feature type="compositionally biased region" description="Basic residues" evidence="1">
    <location>
        <begin position="163"/>
        <end position="174"/>
    </location>
</feature>
<evidence type="ECO:0000256" key="2">
    <source>
        <dbReference type="SAM" id="Phobius"/>
    </source>
</evidence>
<feature type="transmembrane region" description="Helical" evidence="2">
    <location>
        <begin position="7"/>
        <end position="26"/>
    </location>
</feature>
<name>A0ABW2KCI9_9ACTN</name>
<dbReference type="RefSeq" id="WP_379869073.1">
    <property type="nucleotide sequence ID" value="NZ_JBHTBH010000002.1"/>
</dbReference>
<feature type="region of interest" description="Disordered" evidence="1">
    <location>
        <begin position="141"/>
        <end position="174"/>
    </location>
</feature>